<dbReference type="InterPro" id="IPR049050">
    <property type="entry name" value="nSTAND3"/>
</dbReference>
<evidence type="ECO:0000313" key="3">
    <source>
        <dbReference type="Proteomes" id="UP001153636"/>
    </source>
</evidence>
<accession>A0A9P0CF32</accession>
<reference evidence="2" key="1">
    <citation type="submission" date="2022-01" db="EMBL/GenBank/DDBJ databases">
        <authorList>
            <person name="King R."/>
        </authorList>
    </citation>
    <scope>NUCLEOTIDE SEQUENCE</scope>
</reference>
<dbReference type="Gene3D" id="3.40.50.300">
    <property type="entry name" value="P-loop containing nucleotide triphosphate hydrolases"/>
    <property type="match status" value="1"/>
</dbReference>
<name>A0A9P0CF32_9CUCU</name>
<proteinExistence type="predicted"/>
<dbReference type="EMBL" id="OV651813">
    <property type="protein sequence ID" value="CAH1098893.1"/>
    <property type="molecule type" value="Genomic_DNA"/>
</dbReference>
<gene>
    <name evidence="2" type="ORF">PSYICH_LOCUS211</name>
</gene>
<dbReference type="Proteomes" id="UP001153636">
    <property type="component" value="Chromosome 1"/>
</dbReference>
<feature type="domain" description="Novel STAND NTPase 3" evidence="1">
    <location>
        <begin position="114"/>
        <end position="237"/>
    </location>
</feature>
<dbReference type="SUPFAM" id="SSF52540">
    <property type="entry name" value="P-loop containing nucleoside triphosphate hydrolases"/>
    <property type="match status" value="1"/>
</dbReference>
<evidence type="ECO:0000313" key="2">
    <source>
        <dbReference type="EMBL" id="CAH1098893.1"/>
    </source>
</evidence>
<protein>
    <recommendedName>
        <fullName evidence="1">Novel STAND NTPase 3 domain-containing protein</fullName>
    </recommendedName>
</protein>
<dbReference type="Pfam" id="PF20720">
    <property type="entry name" value="nSTAND3"/>
    <property type="match status" value="1"/>
</dbReference>
<evidence type="ECO:0000259" key="1">
    <source>
        <dbReference type="Pfam" id="PF20720"/>
    </source>
</evidence>
<sequence length="334" mass="39255">MSDFSVEIQNKIFQKQIIYQGCSVPLKDVIHIDNYKLNDDIIDEPTLLTLLSIDKKVLIINNTLENFEVIPLYVNRTFIEINKEKYPDYYENTSIESSNELSEEEFCSKITDQSNNKFITLIDFPGMGKSTILNRLCQLLRKTQYWIIKINLNEHTKILFKLSKEHRRSISLDEFLDLLQYPDALDEISPEYSDLVLNSLISIASNDNIRKIVLTSRPHILKHLKDKNMECSVFALQKFSKEENIDYLSNLWCNKLNIEPDQSSYKQIKEFANNLIRELESMTDIFKIAYEEFETTIQTDLEILDSSEESSRSEFENSYVIIPLLRRLKFLFLP</sequence>
<dbReference type="OrthoDB" id="6755804at2759"/>
<dbReference type="InterPro" id="IPR027417">
    <property type="entry name" value="P-loop_NTPase"/>
</dbReference>
<dbReference type="AlphaFoldDB" id="A0A9P0CF32"/>
<keyword evidence="3" id="KW-1185">Reference proteome</keyword>
<organism evidence="2 3">
    <name type="scientific">Psylliodes chrysocephalus</name>
    <dbReference type="NCBI Taxonomy" id="3402493"/>
    <lineage>
        <taxon>Eukaryota</taxon>
        <taxon>Metazoa</taxon>
        <taxon>Ecdysozoa</taxon>
        <taxon>Arthropoda</taxon>
        <taxon>Hexapoda</taxon>
        <taxon>Insecta</taxon>
        <taxon>Pterygota</taxon>
        <taxon>Neoptera</taxon>
        <taxon>Endopterygota</taxon>
        <taxon>Coleoptera</taxon>
        <taxon>Polyphaga</taxon>
        <taxon>Cucujiformia</taxon>
        <taxon>Chrysomeloidea</taxon>
        <taxon>Chrysomelidae</taxon>
        <taxon>Galerucinae</taxon>
        <taxon>Alticini</taxon>
        <taxon>Psylliodes</taxon>
    </lineage>
</organism>